<sequence>MRRPRCVPVPSRLPRPVLAAAVALLFAIPAAADPAPVRIATEGGHPPFNYVEDGRPAGFEVDLAEALCRAAGLSCTIVLHQWDGIVRGLEAGEYDAIMASLAITPKREARIAFTRPYYRIPVAALVRRDAPAPDLTPAGLAGRGVGVAARSPAETYLEQRAPKAEIRPFDSLADAILDLRASRVDLVLGDKLELARFAAQPEGSACCRLAGDLPPGDPILGAGIGVGLRKDDGALRAALDRALAAVLADGTYDRIRAKYVPFDTRPGPTP</sequence>
<evidence type="ECO:0000313" key="4">
    <source>
        <dbReference type="EMBL" id="RVU20287.1"/>
    </source>
</evidence>
<dbReference type="PANTHER" id="PTHR35936:SF35">
    <property type="entry name" value="L-CYSTINE-BINDING PROTEIN TCYJ"/>
    <property type="match status" value="1"/>
</dbReference>
<evidence type="ECO:0000313" key="5">
    <source>
        <dbReference type="Proteomes" id="UP000286997"/>
    </source>
</evidence>
<dbReference type="OrthoDB" id="9807134at2"/>
<dbReference type="Gene3D" id="3.40.190.10">
    <property type="entry name" value="Periplasmic binding protein-like II"/>
    <property type="match status" value="2"/>
</dbReference>
<evidence type="ECO:0000256" key="1">
    <source>
        <dbReference type="ARBA" id="ARBA00022729"/>
    </source>
</evidence>
<dbReference type="AlphaFoldDB" id="A0A3S2WE98"/>
<accession>A0A3S2WE98</accession>
<proteinExistence type="predicted"/>
<dbReference type="SUPFAM" id="SSF53850">
    <property type="entry name" value="Periplasmic binding protein-like II"/>
    <property type="match status" value="1"/>
</dbReference>
<keyword evidence="5" id="KW-1185">Reference proteome</keyword>
<dbReference type="RefSeq" id="WP_127728005.1">
    <property type="nucleotide sequence ID" value="NZ_SACP01000004.1"/>
</dbReference>
<evidence type="ECO:0000259" key="3">
    <source>
        <dbReference type="SMART" id="SM00062"/>
    </source>
</evidence>
<feature type="chain" id="PRO_5018610106" evidence="2">
    <location>
        <begin position="33"/>
        <end position="270"/>
    </location>
</feature>
<organism evidence="4 5">
    <name type="scientific">Methylobacterium oryzihabitans</name>
    <dbReference type="NCBI Taxonomy" id="2499852"/>
    <lineage>
        <taxon>Bacteria</taxon>
        <taxon>Pseudomonadati</taxon>
        <taxon>Pseudomonadota</taxon>
        <taxon>Alphaproteobacteria</taxon>
        <taxon>Hyphomicrobiales</taxon>
        <taxon>Methylobacteriaceae</taxon>
        <taxon>Methylobacterium</taxon>
    </lineage>
</organism>
<dbReference type="Proteomes" id="UP000286997">
    <property type="component" value="Unassembled WGS sequence"/>
</dbReference>
<keyword evidence="1 2" id="KW-0732">Signal</keyword>
<name>A0A3S2WE98_9HYPH</name>
<dbReference type="PANTHER" id="PTHR35936">
    <property type="entry name" value="MEMBRANE-BOUND LYTIC MUREIN TRANSGLYCOSYLASE F"/>
    <property type="match status" value="1"/>
</dbReference>
<feature type="domain" description="Solute-binding protein family 3/N-terminal" evidence="3">
    <location>
        <begin position="36"/>
        <end position="263"/>
    </location>
</feature>
<dbReference type="SMART" id="SM00062">
    <property type="entry name" value="PBPb"/>
    <property type="match status" value="1"/>
</dbReference>
<dbReference type="EMBL" id="SACP01000004">
    <property type="protein sequence ID" value="RVU20287.1"/>
    <property type="molecule type" value="Genomic_DNA"/>
</dbReference>
<dbReference type="InterPro" id="IPR001638">
    <property type="entry name" value="Solute-binding_3/MltF_N"/>
</dbReference>
<dbReference type="Pfam" id="PF00497">
    <property type="entry name" value="SBP_bac_3"/>
    <property type="match status" value="1"/>
</dbReference>
<protein>
    <submittedName>
        <fullName evidence="4">Transporter substrate-binding domain-containing protein</fullName>
    </submittedName>
</protein>
<evidence type="ECO:0000256" key="2">
    <source>
        <dbReference type="SAM" id="SignalP"/>
    </source>
</evidence>
<feature type="signal peptide" evidence="2">
    <location>
        <begin position="1"/>
        <end position="32"/>
    </location>
</feature>
<reference evidence="4 5" key="1">
    <citation type="submission" date="2019-01" db="EMBL/GenBank/DDBJ databases">
        <authorList>
            <person name="Chen W.-M."/>
        </authorList>
    </citation>
    <scope>NUCLEOTIDE SEQUENCE [LARGE SCALE GENOMIC DNA]</scope>
    <source>
        <strain evidence="4 5">TER-1</strain>
    </source>
</reference>
<gene>
    <name evidence="4" type="ORF">EOE48_06690</name>
</gene>
<comment type="caution">
    <text evidence="4">The sequence shown here is derived from an EMBL/GenBank/DDBJ whole genome shotgun (WGS) entry which is preliminary data.</text>
</comment>